<dbReference type="Pfam" id="PF00001">
    <property type="entry name" value="7tm_1"/>
    <property type="match status" value="1"/>
</dbReference>
<evidence type="ECO:0000256" key="6">
    <source>
        <dbReference type="ARBA" id="ARBA00023170"/>
    </source>
</evidence>
<name>A0A915IYS9_ROMCU</name>
<dbReference type="GO" id="GO:0008188">
    <property type="term" value="F:neuropeptide receptor activity"/>
    <property type="evidence" value="ECO:0007669"/>
    <property type="project" value="TreeGrafter"/>
</dbReference>
<dbReference type="SUPFAM" id="SSF81321">
    <property type="entry name" value="Family A G protein-coupled receptor-like"/>
    <property type="match status" value="2"/>
</dbReference>
<comment type="similarity">
    <text evidence="8">Belongs to the G-protein coupled receptor 1 family.</text>
</comment>
<keyword evidence="11" id="KW-1185">Reference proteome</keyword>
<feature type="transmembrane region" description="Helical" evidence="9">
    <location>
        <begin position="136"/>
        <end position="155"/>
    </location>
</feature>
<evidence type="ECO:0000256" key="2">
    <source>
        <dbReference type="ARBA" id="ARBA00022692"/>
    </source>
</evidence>
<keyword evidence="4 8" id="KW-0297">G-protein coupled receptor</keyword>
<keyword evidence="3 9" id="KW-1133">Transmembrane helix</keyword>
<feature type="transmembrane region" description="Helical" evidence="9">
    <location>
        <begin position="282"/>
        <end position="306"/>
    </location>
</feature>
<keyword evidence="7 8" id="KW-0807">Transducer</keyword>
<dbReference type="PANTHER" id="PTHR24235">
    <property type="entry name" value="NEUROPEPTIDE Y RECEPTOR"/>
    <property type="match status" value="1"/>
</dbReference>
<dbReference type="Proteomes" id="UP000887565">
    <property type="component" value="Unplaced"/>
</dbReference>
<reference evidence="12" key="1">
    <citation type="submission" date="2022-11" db="UniProtKB">
        <authorList>
            <consortium name="WormBaseParasite"/>
        </authorList>
    </citation>
    <scope>IDENTIFICATION</scope>
</reference>
<feature type="transmembrane region" description="Helical" evidence="9">
    <location>
        <begin position="29"/>
        <end position="53"/>
    </location>
</feature>
<dbReference type="InterPro" id="IPR000276">
    <property type="entry name" value="GPCR_Rhodpsn"/>
</dbReference>
<dbReference type="Gene3D" id="1.20.1070.10">
    <property type="entry name" value="Rhodopsin 7-helix transmembrane proteins"/>
    <property type="match status" value="1"/>
</dbReference>
<feature type="transmembrane region" description="Helical" evidence="9">
    <location>
        <begin position="375"/>
        <end position="398"/>
    </location>
</feature>
<evidence type="ECO:0000259" key="10">
    <source>
        <dbReference type="PROSITE" id="PS50262"/>
    </source>
</evidence>
<evidence type="ECO:0000256" key="1">
    <source>
        <dbReference type="ARBA" id="ARBA00004141"/>
    </source>
</evidence>
<sequence length="509" mass="57726">MFDDENSSLCLPIQQIYRDPVDSVFTQCIFGLLFSLVLVCGFLANFLTLYYLFGTSYQFGLNVKFLISLTVSDLLISLTSLPWTAMQIFTRRWLLGTALCRYVPLFQKDDESPAAWAYYWVRFLQTILPSEAHLKINGKGASIFINSFTLMAIAVERYTLILNGGKRRSLPHMNDLLAILIWIFGLLAALPYAWYMKLTPICSTAINLTTTKTAAAAVNFSGARRSDDFDQRSAIFSNEIIAAAIAEVSKFSPAAVGGDGHEICLCGKFCEEEWPDETFKKAYGICAFLLQFVAPVTVLTFCYWRVKDQVSTGVRRRLQKERLSILGREKLLRRRQRTSNVTLLLLACFVAPWLPVNLLNILRDHRKLNEDWISLSFALGHLLAMTSILWNPVIYCWYNKRFFENMRGAFGCSEGSHSPGQSGGSLRSMCRRRTLKSRNPCRESCRKCTSLRSGAIKKENEDRMSDRNSHLAPLRENSALPALNRKHAMLIKRTSNVIHRITTVGPNNQ</sequence>
<dbReference type="GO" id="GO:0005886">
    <property type="term" value="C:plasma membrane"/>
    <property type="evidence" value="ECO:0007669"/>
    <property type="project" value="TreeGrafter"/>
</dbReference>
<dbReference type="GO" id="GO:0043005">
    <property type="term" value="C:neuron projection"/>
    <property type="evidence" value="ECO:0007669"/>
    <property type="project" value="TreeGrafter"/>
</dbReference>
<feature type="transmembrane region" description="Helical" evidence="9">
    <location>
        <begin position="65"/>
        <end position="85"/>
    </location>
</feature>
<evidence type="ECO:0000256" key="5">
    <source>
        <dbReference type="ARBA" id="ARBA00023136"/>
    </source>
</evidence>
<evidence type="ECO:0000256" key="3">
    <source>
        <dbReference type="ARBA" id="ARBA00022989"/>
    </source>
</evidence>
<evidence type="ECO:0000256" key="8">
    <source>
        <dbReference type="RuleBase" id="RU000688"/>
    </source>
</evidence>
<evidence type="ECO:0000313" key="11">
    <source>
        <dbReference type="Proteomes" id="UP000887565"/>
    </source>
</evidence>
<dbReference type="GO" id="GO:0042923">
    <property type="term" value="F:neuropeptide binding"/>
    <property type="evidence" value="ECO:0007669"/>
    <property type="project" value="TreeGrafter"/>
</dbReference>
<dbReference type="PANTHER" id="PTHR24235:SF29">
    <property type="entry name" value="GH23382P"/>
    <property type="match status" value="1"/>
</dbReference>
<keyword evidence="5 9" id="KW-0472">Membrane</keyword>
<dbReference type="WBParaSite" id="nRc.2.0.1.t18586-RA">
    <property type="protein sequence ID" value="nRc.2.0.1.t18586-RA"/>
    <property type="gene ID" value="nRc.2.0.1.g18586"/>
</dbReference>
<dbReference type="AlphaFoldDB" id="A0A915IYS9"/>
<keyword evidence="2 8" id="KW-0812">Transmembrane</keyword>
<evidence type="ECO:0000313" key="12">
    <source>
        <dbReference type="WBParaSite" id="nRc.2.0.1.t18586-RA"/>
    </source>
</evidence>
<protein>
    <submittedName>
        <fullName evidence="12">G-protein coupled receptors family 1 profile domain-containing protein</fullName>
    </submittedName>
</protein>
<dbReference type="PROSITE" id="PS00237">
    <property type="entry name" value="G_PROTEIN_RECEP_F1_1"/>
    <property type="match status" value="1"/>
</dbReference>
<dbReference type="PROSITE" id="PS50262">
    <property type="entry name" value="G_PROTEIN_RECEP_F1_2"/>
    <property type="match status" value="1"/>
</dbReference>
<proteinExistence type="inferred from homology"/>
<accession>A0A915IYS9</accession>
<dbReference type="InterPro" id="IPR017452">
    <property type="entry name" value="GPCR_Rhodpsn_7TM"/>
</dbReference>
<feature type="domain" description="G-protein coupled receptors family 1 profile" evidence="10">
    <location>
        <begin position="44"/>
        <end position="395"/>
    </location>
</feature>
<evidence type="ECO:0000256" key="7">
    <source>
        <dbReference type="ARBA" id="ARBA00023224"/>
    </source>
</evidence>
<keyword evidence="6 8" id="KW-0675">Receptor</keyword>
<feature type="transmembrane region" description="Helical" evidence="9">
    <location>
        <begin position="338"/>
        <end position="355"/>
    </location>
</feature>
<comment type="subcellular location">
    <subcellularLocation>
        <location evidence="1">Membrane</location>
        <topology evidence="1">Multi-pass membrane protein</topology>
    </subcellularLocation>
</comment>
<feature type="transmembrane region" description="Helical" evidence="9">
    <location>
        <begin position="176"/>
        <end position="195"/>
    </location>
</feature>
<organism evidence="11 12">
    <name type="scientific">Romanomermis culicivorax</name>
    <name type="common">Nematode worm</name>
    <dbReference type="NCBI Taxonomy" id="13658"/>
    <lineage>
        <taxon>Eukaryota</taxon>
        <taxon>Metazoa</taxon>
        <taxon>Ecdysozoa</taxon>
        <taxon>Nematoda</taxon>
        <taxon>Enoplea</taxon>
        <taxon>Dorylaimia</taxon>
        <taxon>Mermithida</taxon>
        <taxon>Mermithoidea</taxon>
        <taxon>Mermithidae</taxon>
        <taxon>Romanomermis</taxon>
    </lineage>
</organism>
<evidence type="ECO:0000256" key="9">
    <source>
        <dbReference type="SAM" id="Phobius"/>
    </source>
</evidence>
<evidence type="ECO:0000256" key="4">
    <source>
        <dbReference type="ARBA" id="ARBA00023040"/>
    </source>
</evidence>
<dbReference type="PRINTS" id="PR00237">
    <property type="entry name" value="GPCRRHODOPSN"/>
</dbReference>